<accession>A0A7W7KSD5</accession>
<sequence length="38" mass="4398">MSFALMRQLARRLATESGFTAGELERMTLSDLHWWLGD</sequence>
<evidence type="ECO:0008006" key="3">
    <source>
        <dbReference type="Google" id="ProtNLM"/>
    </source>
</evidence>
<reference evidence="1 2" key="1">
    <citation type="submission" date="2020-08" db="EMBL/GenBank/DDBJ databases">
        <title>Functional genomics of gut bacteria from endangered species of beetles.</title>
        <authorList>
            <person name="Carlos-Shanley C."/>
        </authorList>
    </citation>
    <scope>NUCLEOTIDE SEQUENCE [LARGE SCALE GENOMIC DNA]</scope>
    <source>
        <strain evidence="1 2">S00179</strain>
    </source>
</reference>
<evidence type="ECO:0000313" key="2">
    <source>
        <dbReference type="Proteomes" id="UP000566995"/>
    </source>
</evidence>
<comment type="caution">
    <text evidence="1">The sequence shown here is derived from an EMBL/GenBank/DDBJ whole genome shotgun (WGS) entry which is preliminary data.</text>
</comment>
<protein>
    <recommendedName>
        <fullName evidence="3">Phage tail assembly chaperone</fullName>
    </recommendedName>
</protein>
<dbReference type="EMBL" id="JACHLI010000056">
    <property type="protein sequence ID" value="MBB4868060.1"/>
    <property type="molecule type" value="Genomic_DNA"/>
</dbReference>
<evidence type="ECO:0000313" key="1">
    <source>
        <dbReference type="EMBL" id="MBB4868060.1"/>
    </source>
</evidence>
<dbReference type="AlphaFoldDB" id="A0A7W7KSD5"/>
<name>A0A7W7KSD5_PSENT</name>
<proteinExistence type="predicted"/>
<organism evidence="1 2">
    <name type="scientific">Pseudomonas nitroreducens</name>
    <dbReference type="NCBI Taxonomy" id="46680"/>
    <lineage>
        <taxon>Bacteria</taxon>
        <taxon>Pseudomonadati</taxon>
        <taxon>Pseudomonadota</taxon>
        <taxon>Gammaproteobacteria</taxon>
        <taxon>Pseudomonadales</taxon>
        <taxon>Pseudomonadaceae</taxon>
        <taxon>Pseudomonas</taxon>
    </lineage>
</organism>
<gene>
    <name evidence="1" type="ORF">HNP46_006979</name>
</gene>
<dbReference type="Proteomes" id="UP000566995">
    <property type="component" value="Unassembled WGS sequence"/>
</dbReference>